<dbReference type="PANTHER" id="PTHR43876:SF7">
    <property type="entry name" value="UBIQUINONE BIOSYNTHESIS MONOOXYGENASE COQ6, MITOCHONDRIAL"/>
    <property type="match status" value="1"/>
</dbReference>
<dbReference type="Pfam" id="PF01494">
    <property type="entry name" value="FAD_binding_3"/>
    <property type="match status" value="1"/>
</dbReference>
<sequence>MPASLHARIRGAGPTGALAALALAQAGWRVSLHDPLAPEALQARERAYAFTHSSRELLQRLGLWGDLRPTLVPFRRLHLRDVAAGRDVRFEPTDLGQADAVGWIGSHRPLMALLLRRLGQHPTVRLDLGGATPSAAANDPDDADLLVAADGPDSPTRQALGIGQWSHPYRQACLTVQVEMRGCADDEAWELLRPEGPFAVLPLGGRRFQLVWSAPAARCRQLEGLEPPAFLDRLAGALPDRLQPDALLTPARAFPVALQLARRLHRGRTVLVGESAHRCHPVGGQGLNLCWRDVAVLQRLAERAARGTLSPRRIGAAYGRRRWPDLLLTLLATDLLVRIFSNRHRWLLPLRQLALACLARIDLSRALALRAMTQGPCRLRRPLAAWGDGDQQLSPAPAFSGNGALPAPSARPE</sequence>
<gene>
    <name evidence="9" type="ordered locus">Cyagr_0794</name>
</gene>
<evidence type="ECO:0000256" key="6">
    <source>
        <dbReference type="ARBA" id="ARBA00023033"/>
    </source>
</evidence>
<dbReference type="GO" id="GO:0004497">
    <property type="term" value="F:monooxygenase activity"/>
    <property type="evidence" value="ECO:0007669"/>
    <property type="project" value="UniProtKB-KW"/>
</dbReference>
<dbReference type="PRINTS" id="PR00420">
    <property type="entry name" value="RNGMNOXGNASE"/>
</dbReference>
<dbReference type="GO" id="GO:0016705">
    <property type="term" value="F:oxidoreductase activity, acting on paired donors, with incorporation or reduction of molecular oxygen"/>
    <property type="evidence" value="ECO:0007669"/>
    <property type="project" value="InterPro"/>
</dbReference>
<dbReference type="RefSeq" id="WP_015108435.1">
    <property type="nucleotide sequence ID" value="NC_019675.1"/>
</dbReference>
<feature type="domain" description="FAD-binding" evidence="8">
    <location>
        <begin position="9"/>
        <end position="314"/>
    </location>
</feature>
<keyword evidence="4" id="KW-0274">FAD</keyword>
<dbReference type="OrthoDB" id="9766816at2"/>
<name>K9P5J2_CYAGP</name>
<dbReference type="InterPro" id="IPR036188">
    <property type="entry name" value="FAD/NAD-bd_sf"/>
</dbReference>
<evidence type="ECO:0000313" key="10">
    <source>
        <dbReference type="Proteomes" id="UP000010388"/>
    </source>
</evidence>
<dbReference type="eggNOG" id="COG0654">
    <property type="taxonomic scope" value="Bacteria"/>
</dbReference>
<evidence type="ECO:0000256" key="2">
    <source>
        <dbReference type="ARBA" id="ARBA00005349"/>
    </source>
</evidence>
<dbReference type="HOGENOM" id="CLU_009665_8_1_3"/>
<dbReference type="AlphaFoldDB" id="K9P5J2"/>
<proteinExistence type="inferred from homology"/>
<protein>
    <submittedName>
        <fullName evidence="9">Ubiquinone biosynthesis hydroxylase, UbiH/UbiF/VisC/COQ6 family</fullName>
    </submittedName>
</protein>
<keyword evidence="9" id="KW-0830">Ubiquinone</keyword>
<feature type="region of interest" description="Disordered" evidence="7">
    <location>
        <begin position="389"/>
        <end position="413"/>
    </location>
</feature>
<dbReference type="InterPro" id="IPR002938">
    <property type="entry name" value="FAD-bd"/>
</dbReference>
<dbReference type="PATRIC" id="fig|292564.3.peg.744"/>
<comment type="similarity">
    <text evidence="2">Belongs to the UbiH/COQ6 family.</text>
</comment>
<evidence type="ECO:0000313" key="9">
    <source>
        <dbReference type="EMBL" id="AFY27981.1"/>
    </source>
</evidence>
<dbReference type="InterPro" id="IPR010971">
    <property type="entry name" value="UbiH/COQ6"/>
</dbReference>
<reference evidence="10" key="1">
    <citation type="journal article" date="2013" name="Proc. Natl. Acad. Sci. U.S.A.">
        <title>Improving the coverage of the cyanobacterial phylum using diversity-driven genome sequencing.</title>
        <authorList>
            <person name="Shih P.M."/>
            <person name="Wu D."/>
            <person name="Latifi A."/>
            <person name="Axen S.D."/>
            <person name="Fewer D.P."/>
            <person name="Talla E."/>
            <person name="Calteau A."/>
            <person name="Cai F."/>
            <person name="Tandeau de Marsac N."/>
            <person name="Rippka R."/>
            <person name="Herdman M."/>
            <person name="Sivonen K."/>
            <person name="Coursin T."/>
            <person name="Laurent T."/>
            <person name="Goodwin L."/>
            <person name="Nolan M."/>
            <person name="Davenport K.W."/>
            <person name="Han C.S."/>
            <person name="Rubin E.M."/>
            <person name="Eisen J.A."/>
            <person name="Woyke T."/>
            <person name="Gugger M."/>
            <person name="Kerfeld C.A."/>
        </authorList>
    </citation>
    <scope>NUCLEOTIDE SEQUENCE [LARGE SCALE GENOMIC DNA]</scope>
    <source>
        <strain evidence="10">ATCC 27147 / PCC 6307</strain>
    </source>
</reference>
<dbReference type="Gene3D" id="3.50.50.60">
    <property type="entry name" value="FAD/NAD(P)-binding domain"/>
    <property type="match status" value="2"/>
</dbReference>
<evidence type="ECO:0000259" key="8">
    <source>
        <dbReference type="Pfam" id="PF01494"/>
    </source>
</evidence>
<accession>K9P5J2</accession>
<evidence type="ECO:0000256" key="1">
    <source>
        <dbReference type="ARBA" id="ARBA00001974"/>
    </source>
</evidence>
<dbReference type="NCBIfam" id="TIGR01988">
    <property type="entry name" value="Ubi-OHases"/>
    <property type="match status" value="1"/>
</dbReference>
<dbReference type="PANTHER" id="PTHR43876">
    <property type="entry name" value="UBIQUINONE BIOSYNTHESIS MONOOXYGENASE COQ6, MITOCHONDRIAL"/>
    <property type="match status" value="1"/>
</dbReference>
<dbReference type="STRING" id="292564.Cyagr_0794"/>
<keyword evidence="6" id="KW-0503">Monooxygenase</keyword>
<dbReference type="SUPFAM" id="SSF51905">
    <property type="entry name" value="FAD/NAD(P)-binding domain"/>
    <property type="match status" value="1"/>
</dbReference>
<keyword evidence="3" id="KW-0285">Flavoprotein</keyword>
<keyword evidence="5" id="KW-0560">Oxidoreductase</keyword>
<evidence type="ECO:0000256" key="7">
    <source>
        <dbReference type="SAM" id="MobiDB-lite"/>
    </source>
</evidence>
<dbReference type="GO" id="GO:0071949">
    <property type="term" value="F:FAD binding"/>
    <property type="evidence" value="ECO:0007669"/>
    <property type="project" value="InterPro"/>
</dbReference>
<evidence type="ECO:0000256" key="4">
    <source>
        <dbReference type="ARBA" id="ARBA00022827"/>
    </source>
</evidence>
<dbReference type="InterPro" id="IPR051205">
    <property type="entry name" value="UbiH/COQ6_monooxygenase"/>
</dbReference>
<comment type="cofactor">
    <cofactor evidence="1">
        <name>FAD</name>
        <dbReference type="ChEBI" id="CHEBI:57692"/>
    </cofactor>
</comment>
<evidence type="ECO:0000256" key="5">
    <source>
        <dbReference type="ARBA" id="ARBA00023002"/>
    </source>
</evidence>
<evidence type="ECO:0000256" key="3">
    <source>
        <dbReference type="ARBA" id="ARBA00022630"/>
    </source>
</evidence>
<organism evidence="9 10">
    <name type="scientific">Cyanobium gracile (strain ATCC 27147 / PCC 6307)</name>
    <dbReference type="NCBI Taxonomy" id="292564"/>
    <lineage>
        <taxon>Bacteria</taxon>
        <taxon>Bacillati</taxon>
        <taxon>Cyanobacteriota</taxon>
        <taxon>Cyanophyceae</taxon>
        <taxon>Synechococcales</taxon>
        <taxon>Prochlorococcaceae</taxon>
        <taxon>Cyanobium</taxon>
    </lineage>
</organism>
<dbReference type="GO" id="GO:0006744">
    <property type="term" value="P:ubiquinone biosynthetic process"/>
    <property type="evidence" value="ECO:0007669"/>
    <property type="project" value="InterPro"/>
</dbReference>
<dbReference type="KEGG" id="cgc:Cyagr_0794"/>
<dbReference type="Proteomes" id="UP000010388">
    <property type="component" value="Chromosome"/>
</dbReference>
<dbReference type="EMBL" id="CP003495">
    <property type="protein sequence ID" value="AFY27981.1"/>
    <property type="molecule type" value="Genomic_DNA"/>
</dbReference>